<dbReference type="EMBL" id="JALLPB020000260">
    <property type="protein sequence ID" value="KAL3811435.1"/>
    <property type="molecule type" value="Genomic_DNA"/>
</dbReference>
<protein>
    <recommendedName>
        <fullName evidence="2">SAP domain-containing protein</fullName>
    </recommendedName>
</protein>
<reference evidence="3 4" key="1">
    <citation type="submission" date="2024-10" db="EMBL/GenBank/DDBJ databases">
        <title>Updated reference genomes for cyclostephanoid diatoms.</title>
        <authorList>
            <person name="Roberts W.R."/>
            <person name="Alverson A.J."/>
        </authorList>
    </citation>
    <scope>NUCLEOTIDE SEQUENCE [LARGE SCALE GENOMIC DNA]</scope>
    <source>
        <strain evidence="3 4">AJA228-03</strain>
    </source>
</reference>
<dbReference type="PROSITE" id="PS50800">
    <property type="entry name" value="SAP"/>
    <property type="match status" value="1"/>
</dbReference>
<evidence type="ECO:0000256" key="1">
    <source>
        <dbReference type="SAM" id="MobiDB-lite"/>
    </source>
</evidence>
<dbReference type="Gene3D" id="2.60.40.790">
    <property type="match status" value="1"/>
</dbReference>
<feature type="region of interest" description="Disordered" evidence="1">
    <location>
        <begin position="164"/>
        <end position="183"/>
    </location>
</feature>
<evidence type="ECO:0000259" key="2">
    <source>
        <dbReference type="PROSITE" id="PS50800"/>
    </source>
</evidence>
<proteinExistence type="predicted"/>
<dbReference type="SUPFAM" id="SSF49764">
    <property type="entry name" value="HSP20-like chaperones"/>
    <property type="match status" value="1"/>
</dbReference>
<dbReference type="InterPro" id="IPR008978">
    <property type="entry name" value="HSP20-like_chaperone"/>
</dbReference>
<dbReference type="InterPro" id="IPR003034">
    <property type="entry name" value="SAP_dom"/>
</dbReference>
<feature type="compositionally biased region" description="Basic residues" evidence="1">
    <location>
        <begin position="8"/>
        <end position="23"/>
    </location>
</feature>
<dbReference type="InterPro" id="IPR036361">
    <property type="entry name" value="SAP_dom_sf"/>
</dbReference>
<dbReference type="Gene3D" id="1.10.720.30">
    <property type="entry name" value="SAP domain"/>
    <property type="match status" value="1"/>
</dbReference>
<feature type="domain" description="SAP" evidence="2">
    <location>
        <begin position="442"/>
        <end position="476"/>
    </location>
</feature>
<evidence type="ECO:0000313" key="4">
    <source>
        <dbReference type="Proteomes" id="UP001530377"/>
    </source>
</evidence>
<evidence type="ECO:0000313" key="3">
    <source>
        <dbReference type="EMBL" id="KAL3811435.1"/>
    </source>
</evidence>
<dbReference type="SMART" id="SM00513">
    <property type="entry name" value="SAP"/>
    <property type="match status" value="1"/>
</dbReference>
<dbReference type="Pfam" id="PF04969">
    <property type="entry name" value="CS"/>
    <property type="match status" value="1"/>
</dbReference>
<dbReference type="InterPro" id="IPR007052">
    <property type="entry name" value="CS_dom"/>
</dbReference>
<feature type="compositionally biased region" description="Gly residues" evidence="1">
    <location>
        <begin position="170"/>
        <end position="181"/>
    </location>
</feature>
<dbReference type="Pfam" id="PF02037">
    <property type="entry name" value="SAP"/>
    <property type="match status" value="1"/>
</dbReference>
<dbReference type="Proteomes" id="UP001530377">
    <property type="component" value="Unassembled WGS sequence"/>
</dbReference>
<sequence>MADPNIGMRRRRKRQQQRRHQHPMRTNDSTRGLVRLVRLVVAVVAVVVVVSRLPFNGGGACAFTSSYSSSIAARGKSYNVHESPSITALHGGYGIADSYSWNEDQFELEVRVTIPHDASASDLTFVCSSDRIDLRLGSRVLLDGKRRMRGKICVEGTYWSIDDDGDDGDGGGGGDGTGGDGKANRTVTVTIEKHFVPTSVSSRDGTITYDSSTIFDWGGVYVDDEIERMEVKVREYGVPEELDVREYASKLGVDIDNIDMSKVNKTMFGVGLRKDADAALEGLGESHEDVGVNRNDNDGGFRFDINQATLERLTKAGLAREVVRQADGSEYELGMTGDSANGTGGRAFSMLGKDVSYDELREAGIVSDDDGIRSDSMLAESDEIIDDEVEDNDIVASNSRVVEMQYETVDLENSDEVGIAENSHGVEDVGEGDASTKPRDPIDMLTVARLREVLRAQGLKSTGTKQVLRDRLRDHVKSLLQEK</sequence>
<dbReference type="SUPFAM" id="SSF68906">
    <property type="entry name" value="SAP domain"/>
    <property type="match status" value="1"/>
</dbReference>
<keyword evidence="4" id="KW-1185">Reference proteome</keyword>
<dbReference type="AlphaFoldDB" id="A0ABD3REJ3"/>
<name>A0ABD3REJ3_9STRA</name>
<comment type="caution">
    <text evidence="3">The sequence shown here is derived from an EMBL/GenBank/DDBJ whole genome shotgun (WGS) entry which is preliminary data.</text>
</comment>
<accession>A0ABD3REJ3</accession>
<organism evidence="3 4">
    <name type="scientific">Cyclostephanos tholiformis</name>
    <dbReference type="NCBI Taxonomy" id="382380"/>
    <lineage>
        <taxon>Eukaryota</taxon>
        <taxon>Sar</taxon>
        <taxon>Stramenopiles</taxon>
        <taxon>Ochrophyta</taxon>
        <taxon>Bacillariophyta</taxon>
        <taxon>Coscinodiscophyceae</taxon>
        <taxon>Thalassiosirophycidae</taxon>
        <taxon>Stephanodiscales</taxon>
        <taxon>Stephanodiscaceae</taxon>
        <taxon>Cyclostephanos</taxon>
    </lineage>
</organism>
<gene>
    <name evidence="3" type="ORF">ACHAXA_007590</name>
</gene>
<feature type="region of interest" description="Disordered" evidence="1">
    <location>
        <begin position="1"/>
        <end position="28"/>
    </location>
</feature>